<feature type="transmembrane region" description="Helical" evidence="8">
    <location>
        <begin position="59"/>
        <end position="81"/>
    </location>
</feature>
<protein>
    <submittedName>
        <fullName evidence="9">AEC family transporter</fullName>
    </submittedName>
</protein>
<keyword evidence="10" id="KW-1185">Reference proteome</keyword>
<dbReference type="GO" id="GO:0005886">
    <property type="term" value="C:plasma membrane"/>
    <property type="evidence" value="ECO:0007669"/>
    <property type="project" value="UniProtKB-SubCell"/>
</dbReference>
<feature type="transmembrane region" description="Helical" evidence="8">
    <location>
        <begin position="168"/>
        <end position="185"/>
    </location>
</feature>
<feature type="transmembrane region" description="Helical" evidence="8">
    <location>
        <begin position="122"/>
        <end position="147"/>
    </location>
</feature>
<feature type="transmembrane region" description="Helical" evidence="8">
    <location>
        <begin position="93"/>
        <end position="116"/>
    </location>
</feature>
<dbReference type="Proteomes" id="UP000237061">
    <property type="component" value="Unassembled WGS sequence"/>
</dbReference>
<sequence length="309" mass="32199">MTLMTTAIMPIGLLLAAGALMRRTMLTDHGFWSGLEWMSYSVFTSALFITSIADADLNVVVVGPLLFSLTVPISAVAWFVLSLRRPLRANGPLLSSLVQGSIRINTYIGLVFAAALHGQEGVAAFALASTIVVPLVNVICVSTLAAYGNTPGTGRRIPIWREFLENPLIQGCAIGLALNLSGLPLPEFVLATLEMLAAPALVCGTLTVGAALHFTFRKRDTLDIGVAVVLKLIVLPLAAAGIAIPLGLTGATLASVILICAIPTAPSAYVLANRMGGDTRLMTSITGVQTILAVATLPAILTLTGLLTM</sequence>
<dbReference type="InterPro" id="IPR004776">
    <property type="entry name" value="Mem_transp_PIN-like"/>
</dbReference>
<accession>A0A2S3ZRK7</accession>
<dbReference type="GO" id="GO:0055085">
    <property type="term" value="P:transmembrane transport"/>
    <property type="evidence" value="ECO:0007669"/>
    <property type="project" value="InterPro"/>
</dbReference>
<reference evidence="9 10" key="1">
    <citation type="submission" date="2018-01" db="EMBL/GenBank/DDBJ databases">
        <title>Arthrobacter sp. nov., from glaciers in China.</title>
        <authorList>
            <person name="Liu Q."/>
            <person name="Xin Y.-H."/>
        </authorList>
    </citation>
    <scope>NUCLEOTIDE SEQUENCE [LARGE SCALE GENOMIC DNA]</scope>
    <source>
        <strain evidence="9 10">HLT2-12-2</strain>
    </source>
</reference>
<dbReference type="Pfam" id="PF03547">
    <property type="entry name" value="Mem_trans"/>
    <property type="match status" value="1"/>
</dbReference>
<keyword evidence="4" id="KW-1003">Cell membrane</keyword>
<feature type="transmembrane region" description="Helical" evidence="8">
    <location>
        <begin position="197"/>
        <end position="216"/>
    </location>
</feature>
<proteinExistence type="inferred from homology"/>
<dbReference type="InterPro" id="IPR038770">
    <property type="entry name" value="Na+/solute_symporter_sf"/>
</dbReference>
<evidence type="ECO:0000256" key="4">
    <source>
        <dbReference type="ARBA" id="ARBA00022475"/>
    </source>
</evidence>
<evidence type="ECO:0000256" key="8">
    <source>
        <dbReference type="SAM" id="Phobius"/>
    </source>
</evidence>
<feature type="transmembrane region" description="Helical" evidence="8">
    <location>
        <begin position="284"/>
        <end position="307"/>
    </location>
</feature>
<dbReference type="PANTHER" id="PTHR36838">
    <property type="entry name" value="AUXIN EFFLUX CARRIER FAMILY PROTEIN"/>
    <property type="match status" value="1"/>
</dbReference>
<comment type="caution">
    <text evidence="9">The sequence shown here is derived from an EMBL/GenBank/DDBJ whole genome shotgun (WGS) entry which is preliminary data.</text>
</comment>
<evidence type="ECO:0000313" key="9">
    <source>
        <dbReference type="EMBL" id="POH71744.1"/>
    </source>
</evidence>
<feature type="transmembrane region" description="Helical" evidence="8">
    <location>
        <begin position="253"/>
        <end position="272"/>
    </location>
</feature>
<evidence type="ECO:0000256" key="7">
    <source>
        <dbReference type="ARBA" id="ARBA00023136"/>
    </source>
</evidence>
<name>A0A2S3ZRK7_ARTGL</name>
<keyword evidence="6 8" id="KW-1133">Transmembrane helix</keyword>
<keyword evidence="3" id="KW-0813">Transport</keyword>
<dbReference type="PANTHER" id="PTHR36838:SF4">
    <property type="entry name" value="AUXIN EFFLUX CARRIER FAMILY PROTEIN"/>
    <property type="match status" value="1"/>
</dbReference>
<gene>
    <name evidence="9" type="ORF">CVS27_19185</name>
</gene>
<organism evidence="9 10">
    <name type="scientific">Arthrobacter glacialis</name>
    <dbReference type="NCBI Taxonomy" id="1664"/>
    <lineage>
        <taxon>Bacteria</taxon>
        <taxon>Bacillati</taxon>
        <taxon>Actinomycetota</taxon>
        <taxon>Actinomycetes</taxon>
        <taxon>Micrococcales</taxon>
        <taxon>Micrococcaceae</taxon>
        <taxon>Arthrobacter</taxon>
    </lineage>
</organism>
<keyword evidence="7 8" id="KW-0472">Membrane</keyword>
<evidence type="ECO:0000256" key="2">
    <source>
        <dbReference type="ARBA" id="ARBA00010145"/>
    </source>
</evidence>
<evidence type="ECO:0000256" key="3">
    <source>
        <dbReference type="ARBA" id="ARBA00022448"/>
    </source>
</evidence>
<feature type="transmembrane region" description="Helical" evidence="8">
    <location>
        <begin position="228"/>
        <end position="247"/>
    </location>
</feature>
<dbReference type="Gene3D" id="1.20.1530.20">
    <property type="match status" value="1"/>
</dbReference>
<dbReference type="EMBL" id="PPXC01000023">
    <property type="protein sequence ID" value="POH71744.1"/>
    <property type="molecule type" value="Genomic_DNA"/>
</dbReference>
<evidence type="ECO:0000256" key="6">
    <source>
        <dbReference type="ARBA" id="ARBA00022989"/>
    </source>
</evidence>
<comment type="similarity">
    <text evidence="2">Belongs to the auxin efflux carrier (TC 2.A.69) family.</text>
</comment>
<evidence type="ECO:0000256" key="1">
    <source>
        <dbReference type="ARBA" id="ARBA00004651"/>
    </source>
</evidence>
<keyword evidence="5 8" id="KW-0812">Transmembrane</keyword>
<comment type="subcellular location">
    <subcellularLocation>
        <location evidence="1">Cell membrane</location>
        <topology evidence="1">Multi-pass membrane protein</topology>
    </subcellularLocation>
</comment>
<evidence type="ECO:0000256" key="5">
    <source>
        <dbReference type="ARBA" id="ARBA00022692"/>
    </source>
</evidence>
<evidence type="ECO:0000313" key="10">
    <source>
        <dbReference type="Proteomes" id="UP000237061"/>
    </source>
</evidence>
<feature type="transmembrane region" description="Helical" evidence="8">
    <location>
        <begin position="34"/>
        <end position="53"/>
    </location>
</feature>
<dbReference type="AlphaFoldDB" id="A0A2S3ZRK7"/>